<name>A0A0F9KBW3_9ZZZZ</name>
<protein>
    <submittedName>
        <fullName evidence="1">Uncharacterized protein</fullName>
    </submittedName>
</protein>
<organism evidence="1">
    <name type="scientific">marine sediment metagenome</name>
    <dbReference type="NCBI Taxonomy" id="412755"/>
    <lineage>
        <taxon>unclassified sequences</taxon>
        <taxon>metagenomes</taxon>
        <taxon>ecological metagenomes</taxon>
    </lineage>
</organism>
<reference evidence="1" key="1">
    <citation type="journal article" date="2015" name="Nature">
        <title>Complex archaea that bridge the gap between prokaryotes and eukaryotes.</title>
        <authorList>
            <person name="Spang A."/>
            <person name="Saw J.H."/>
            <person name="Jorgensen S.L."/>
            <person name="Zaremba-Niedzwiedzka K."/>
            <person name="Martijn J."/>
            <person name="Lind A.E."/>
            <person name="van Eijk R."/>
            <person name="Schleper C."/>
            <person name="Guy L."/>
            <person name="Ettema T.J."/>
        </authorList>
    </citation>
    <scope>NUCLEOTIDE SEQUENCE</scope>
</reference>
<evidence type="ECO:0000313" key="1">
    <source>
        <dbReference type="EMBL" id="KKM79669.1"/>
    </source>
</evidence>
<accession>A0A0F9KBW3</accession>
<proteinExistence type="predicted"/>
<feature type="non-terminal residue" evidence="1">
    <location>
        <position position="38"/>
    </location>
</feature>
<dbReference type="AlphaFoldDB" id="A0A0F9KBW3"/>
<gene>
    <name evidence="1" type="ORF">LCGC14_1347640</name>
</gene>
<sequence>MSTTSRRLRIVYYGDQTSVVSARLFHCLLRTVEETGDK</sequence>
<dbReference type="EMBL" id="LAZR01008303">
    <property type="protein sequence ID" value="KKM79669.1"/>
    <property type="molecule type" value="Genomic_DNA"/>
</dbReference>
<comment type="caution">
    <text evidence="1">The sequence shown here is derived from an EMBL/GenBank/DDBJ whole genome shotgun (WGS) entry which is preliminary data.</text>
</comment>